<dbReference type="Proteomes" id="UP000614601">
    <property type="component" value="Unassembled WGS sequence"/>
</dbReference>
<feature type="transmembrane region" description="Helical" evidence="1">
    <location>
        <begin position="250"/>
        <end position="273"/>
    </location>
</feature>
<accession>A0A811LK91</accession>
<dbReference type="EMBL" id="CAJFDH010000006">
    <property type="protein sequence ID" value="CAD5230035.1"/>
    <property type="molecule type" value="Genomic_DNA"/>
</dbReference>
<dbReference type="GO" id="GO:0016020">
    <property type="term" value="C:membrane"/>
    <property type="evidence" value="ECO:0007669"/>
    <property type="project" value="TreeGrafter"/>
</dbReference>
<organism evidence="2 3">
    <name type="scientific">Bursaphelenchus okinawaensis</name>
    <dbReference type="NCBI Taxonomy" id="465554"/>
    <lineage>
        <taxon>Eukaryota</taxon>
        <taxon>Metazoa</taxon>
        <taxon>Ecdysozoa</taxon>
        <taxon>Nematoda</taxon>
        <taxon>Chromadorea</taxon>
        <taxon>Rhabditida</taxon>
        <taxon>Tylenchina</taxon>
        <taxon>Tylenchomorpha</taxon>
        <taxon>Aphelenchoidea</taxon>
        <taxon>Aphelenchoididae</taxon>
        <taxon>Bursaphelenchus</taxon>
    </lineage>
</organism>
<reference evidence="2" key="1">
    <citation type="submission" date="2020-09" db="EMBL/GenBank/DDBJ databases">
        <authorList>
            <person name="Kikuchi T."/>
        </authorList>
    </citation>
    <scope>NUCLEOTIDE SEQUENCE</scope>
    <source>
        <strain evidence="2">SH1</strain>
    </source>
</reference>
<keyword evidence="1" id="KW-1133">Transmembrane helix</keyword>
<keyword evidence="3" id="KW-1185">Reference proteome</keyword>
<feature type="transmembrane region" description="Helical" evidence="1">
    <location>
        <begin position="21"/>
        <end position="42"/>
    </location>
</feature>
<feature type="transmembrane region" description="Helical" evidence="1">
    <location>
        <begin position="348"/>
        <end position="366"/>
    </location>
</feature>
<dbReference type="InterPro" id="IPR036259">
    <property type="entry name" value="MFS_trans_sf"/>
</dbReference>
<comment type="caution">
    <text evidence="2">The sequence shown here is derived from an EMBL/GenBank/DDBJ whole genome shotgun (WGS) entry which is preliminary data.</text>
</comment>
<feature type="transmembrane region" description="Helical" evidence="1">
    <location>
        <begin position="80"/>
        <end position="97"/>
    </location>
</feature>
<feature type="transmembrane region" description="Helical" evidence="1">
    <location>
        <begin position="378"/>
        <end position="401"/>
    </location>
</feature>
<dbReference type="Proteomes" id="UP000783686">
    <property type="component" value="Unassembled WGS sequence"/>
</dbReference>
<sequence length="454" mass="49888">MSTKEVADHGTKANVIVAVQASILLCFAIGSIMSWNVVIITISDLHLALGSRSNTTQVKEDTTYFQSAGLKVFYDPVQQGILYAAPLVSGLIFAYPIQRCLCQYHARFVYSIITAVSIVSTAVHPLMLPENFYLVVLVRLVQGVVFALVFPTIAYFITYWSTLAENTVFMSIFMGVAQLSGLLSIPLSSYFVKHYGWPLAFYAHAGITGLFWLIWTFNYRENTVFSRANLARTKLSFSTMAYHLRQTNTWAVLFATAANCTLVVFVVQFLQLFLMSAHGVRMQNAGVIVGGLIASQFFVKVISGFLVQKMTFMPLSWRIRFFNSIAFFAPAALLVWDATGLKSDQAKLLSILLVFVVGGFNAGGFLKSPAFIQQGAWIVGAVHAVNALVSITFSMVVPILAPNGSFHEFHFCFVIVATALTVGNILFCLLSRAGEPNHTASMLTISTIAPFGDF</sequence>
<feature type="transmembrane region" description="Helical" evidence="1">
    <location>
        <begin position="109"/>
        <end position="127"/>
    </location>
</feature>
<keyword evidence="1" id="KW-0472">Membrane</keyword>
<name>A0A811LK91_9BILA</name>
<dbReference type="PANTHER" id="PTHR45757">
    <property type="entry name" value="PROTEIN CBG23364-RELATED"/>
    <property type="match status" value="1"/>
</dbReference>
<feature type="transmembrane region" description="Helical" evidence="1">
    <location>
        <begin position="285"/>
        <end position="307"/>
    </location>
</feature>
<dbReference type="SUPFAM" id="SSF103473">
    <property type="entry name" value="MFS general substrate transporter"/>
    <property type="match status" value="1"/>
</dbReference>
<feature type="transmembrane region" description="Helical" evidence="1">
    <location>
        <begin position="133"/>
        <end position="156"/>
    </location>
</feature>
<feature type="transmembrane region" description="Helical" evidence="1">
    <location>
        <begin position="319"/>
        <end position="336"/>
    </location>
</feature>
<evidence type="ECO:0000256" key="1">
    <source>
        <dbReference type="SAM" id="Phobius"/>
    </source>
</evidence>
<dbReference type="AlphaFoldDB" id="A0A811LK91"/>
<dbReference type="OrthoDB" id="2985014at2759"/>
<gene>
    <name evidence="2" type="ORF">BOKJ2_LOCUS13934</name>
</gene>
<evidence type="ECO:0000313" key="3">
    <source>
        <dbReference type="Proteomes" id="UP000614601"/>
    </source>
</evidence>
<protein>
    <recommendedName>
        <fullName evidence="4">MFS domain-containing protein</fullName>
    </recommendedName>
</protein>
<feature type="transmembrane region" description="Helical" evidence="1">
    <location>
        <begin position="407"/>
        <end position="430"/>
    </location>
</feature>
<dbReference type="Pfam" id="PF07690">
    <property type="entry name" value="MFS_1"/>
    <property type="match status" value="1"/>
</dbReference>
<proteinExistence type="predicted"/>
<dbReference type="EMBL" id="CAJFCW020000006">
    <property type="protein sequence ID" value="CAG9127424.1"/>
    <property type="molecule type" value="Genomic_DNA"/>
</dbReference>
<dbReference type="Gene3D" id="1.20.1250.20">
    <property type="entry name" value="MFS general substrate transporter like domains"/>
    <property type="match status" value="1"/>
</dbReference>
<keyword evidence="1" id="KW-0812">Transmembrane</keyword>
<dbReference type="GO" id="GO:0022857">
    <property type="term" value="F:transmembrane transporter activity"/>
    <property type="evidence" value="ECO:0007669"/>
    <property type="project" value="InterPro"/>
</dbReference>
<evidence type="ECO:0000313" key="2">
    <source>
        <dbReference type="EMBL" id="CAD5230035.1"/>
    </source>
</evidence>
<feature type="transmembrane region" description="Helical" evidence="1">
    <location>
        <begin position="199"/>
        <end position="217"/>
    </location>
</feature>
<feature type="transmembrane region" description="Helical" evidence="1">
    <location>
        <begin position="168"/>
        <end position="187"/>
    </location>
</feature>
<evidence type="ECO:0008006" key="4">
    <source>
        <dbReference type="Google" id="ProtNLM"/>
    </source>
</evidence>
<dbReference type="InterPro" id="IPR011701">
    <property type="entry name" value="MFS"/>
</dbReference>